<name>A0A644XKF6_9ZZZZ</name>
<dbReference type="GO" id="GO:0043164">
    <property type="term" value="P:Gram-negative-bacterium-type cell wall biogenesis"/>
    <property type="evidence" value="ECO:0007669"/>
    <property type="project" value="TreeGrafter"/>
</dbReference>
<dbReference type="Pfam" id="PF02698">
    <property type="entry name" value="DUF218"/>
    <property type="match status" value="1"/>
</dbReference>
<accession>A0A644XKF6</accession>
<dbReference type="PANTHER" id="PTHR30336:SF4">
    <property type="entry name" value="ENVELOPE BIOGENESIS FACTOR ELYC"/>
    <property type="match status" value="1"/>
</dbReference>
<proteinExistence type="predicted"/>
<evidence type="ECO:0000313" key="3">
    <source>
        <dbReference type="EMBL" id="MPM16238.1"/>
    </source>
</evidence>
<dbReference type="Gene3D" id="3.40.50.620">
    <property type="entry name" value="HUPs"/>
    <property type="match status" value="1"/>
</dbReference>
<dbReference type="CDD" id="cd06259">
    <property type="entry name" value="YdcF-like"/>
    <property type="match status" value="1"/>
</dbReference>
<dbReference type="GO" id="GO:0005886">
    <property type="term" value="C:plasma membrane"/>
    <property type="evidence" value="ECO:0007669"/>
    <property type="project" value="TreeGrafter"/>
</dbReference>
<reference evidence="3" key="1">
    <citation type="submission" date="2019-08" db="EMBL/GenBank/DDBJ databases">
        <authorList>
            <person name="Kucharzyk K."/>
            <person name="Murdoch R.W."/>
            <person name="Higgins S."/>
            <person name="Loffler F."/>
        </authorList>
    </citation>
    <scope>NUCLEOTIDE SEQUENCE</scope>
</reference>
<dbReference type="InterPro" id="IPR051599">
    <property type="entry name" value="Cell_Envelope_Assoc"/>
</dbReference>
<keyword evidence="1" id="KW-0812">Transmembrane</keyword>
<sequence length="265" mass="29325">MTFSYFFYKTIGAFLTPPGIFVTVALFWALFFCPKSKKKGFPSFSFAFFFALFLYALSIPLTARFLLLPLEEPYPLEIDGREGKAPVVLVLAGGIWSSDGSGTEFAMSPETLQRFVAGASAARKIGASLLYSGGYPEKAAEGRIEEMVRRTAERIGFSGELLVEGRSRTTWENFLFSSEIIRERGFDEVILVTSGFHLRRSMNSASRFLWSVPVRPLSSGRLEGDGPFIATDLLPSPSGLRNTSLALRELAGIFAYNLFGSLKDR</sequence>
<evidence type="ECO:0000259" key="2">
    <source>
        <dbReference type="Pfam" id="PF02698"/>
    </source>
</evidence>
<dbReference type="EMBL" id="VSSQ01002575">
    <property type="protein sequence ID" value="MPM16238.1"/>
    <property type="molecule type" value="Genomic_DNA"/>
</dbReference>
<gene>
    <name evidence="3" type="ORF">SDC9_62616</name>
</gene>
<dbReference type="InterPro" id="IPR014729">
    <property type="entry name" value="Rossmann-like_a/b/a_fold"/>
</dbReference>
<feature type="transmembrane region" description="Helical" evidence="1">
    <location>
        <begin position="6"/>
        <end position="32"/>
    </location>
</feature>
<protein>
    <recommendedName>
        <fullName evidence="2">DUF218 domain-containing protein</fullName>
    </recommendedName>
</protein>
<dbReference type="InterPro" id="IPR003848">
    <property type="entry name" value="DUF218"/>
</dbReference>
<feature type="transmembrane region" description="Helical" evidence="1">
    <location>
        <begin position="44"/>
        <end position="67"/>
    </location>
</feature>
<dbReference type="PANTHER" id="PTHR30336">
    <property type="entry name" value="INNER MEMBRANE PROTEIN, PROBABLE PERMEASE"/>
    <property type="match status" value="1"/>
</dbReference>
<evidence type="ECO:0000256" key="1">
    <source>
        <dbReference type="SAM" id="Phobius"/>
    </source>
</evidence>
<keyword evidence="1" id="KW-1133">Transmembrane helix</keyword>
<organism evidence="3">
    <name type="scientific">bioreactor metagenome</name>
    <dbReference type="NCBI Taxonomy" id="1076179"/>
    <lineage>
        <taxon>unclassified sequences</taxon>
        <taxon>metagenomes</taxon>
        <taxon>ecological metagenomes</taxon>
    </lineage>
</organism>
<keyword evidence="1" id="KW-0472">Membrane</keyword>
<dbReference type="AlphaFoldDB" id="A0A644XKF6"/>
<comment type="caution">
    <text evidence="3">The sequence shown here is derived from an EMBL/GenBank/DDBJ whole genome shotgun (WGS) entry which is preliminary data.</text>
</comment>
<dbReference type="GO" id="GO:0000270">
    <property type="term" value="P:peptidoglycan metabolic process"/>
    <property type="evidence" value="ECO:0007669"/>
    <property type="project" value="TreeGrafter"/>
</dbReference>
<feature type="domain" description="DUF218" evidence="2">
    <location>
        <begin position="87"/>
        <end position="252"/>
    </location>
</feature>